<keyword evidence="3" id="KW-0378">Hydrolase</keyword>
<dbReference type="Proteomes" id="UP000008457">
    <property type="component" value="Chromosome"/>
</dbReference>
<dbReference type="PANTHER" id="PTHR33307">
    <property type="entry name" value="ALPHA-RHAMNOSIDASE (EUROFUNG)"/>
    <property type="match status" value="1"/>
</dbReference>
<dbReference type="EMBL" id="CP002360">
    <property type="protein sequence ID" value="AEE97752.1"/>
    <property type="molecule type" value="Genomic_DNA"/>
</dbReference>
<name>F3ZY56_MAHA5</name>
<gene>
    <name evidence="8" type="ordered locus">Mahau_2612</name>
</gene>
<dbReference type="HOGENOM" id="CLU_002926_1_1_9"/>
<comment type="catalytic activity">
    <reaction evidence="1">
        <text>Hydrolysis of terminal non-reducing alpha-L-rhamnose residues in alpha-L-rhamnosides.</text>
        <dbReference type="EC" id="3.2.1.40"/>
    </reaction>
</comment>
<feature type="domain" description="Alpha-L-rhamnosidase six-hairpin glycosidase" evidence="6">
    <location>
        <begin position="442"/>
        <end position="783"/>
    </location>
</feature>
<feature type="domain" description="Bacterial alpha-L-rhamnosidase N-terminal" evidence="5">
    <location>
        <begin position="166"/>
        <end position="327"/>
    </location>
</feature>
<dbReference type="PANTHER" id="PTHR33307:SF6">
    <property type="entry name" value="ALPHA-RHAMNOSIDASE (EUROFUNG)-RELATED"/>
    <property type="match status" value="1"/>
</dbReference>
<feature type="domain" description="Alpha-L-rhamnosidase C-terminal" evidence="7">
    <location>
        <begin position="786"/>
        <end position="854"/>
    </location>
</feature>
<keyword evidence="9" id="KW-1185">Reference proteome</keyword>
<evidence type="ECO:0000259" key="7">
    <source>
        <dbReference type="Pfam" id="PF17390"/>
    </source>
</evidence>
<evidence type="ECO:0000313" key="9">
    <source>
        <dbReference type="Proteomes" id="UP000008457"/>
    </source>
</evidence>
<reference evidence="9" key="1">
    <citation type="submission" date="2010-11" db="EMBL/GenBank/DDBJ databases">
        <title>The complete genome of Mahella australiensis DSM 15567.</title>
        <authorList>
            <consortium name="US DOE Joint Genome Institute (JGI-PGF)"/>
            <person name="Lucas S."/>
            <person name="Copeland A."/>
            <person name="Lapidus A."/>
            <person name="Bruce D."/>
            <person name="Goodwin L."/>
            <person name="Pitluck S."/>
            <person name="Kyrpides N."/>
            <person name="Mavromatis K."/>
            <person name="Pagani I."/>
            <person name="Ivanova N."/>
            <person name="Teshima H."/>
            <person name="Brettin T."/>
            <person name="Detter J.C."/>
            <person name="Han C."/>
            <person name="Tapia R."/>
            <person name="Land M."/>
            <person name="Hauser L."/>
            <person name="Markowitz V."/>
            <person name="Cheng J.-F."/>
            <person name="Hugenholtz P."/>
            <person name="Woyke T."/>
            <person name="Wu D."/>
            <person name="Spring S."/>
            <person name="Pukall R."/>
            <person name="Steenblock K."/>
            <person name="Schneider S."/>
            <person name="Klenk H.-P."/>
            <person name="Eisen J.A."/>
        </authorList>
    </citation>
    <scope>NUCLEOTIDE SEQUENCE [LARGE SCALE GENOMIC DNA]</scope>
    <source>
        <strain evidence="9">DSM 15567 / CIP 107919 / 50-1 BON</strain>
    </source>
</reference>
<feature type="domain" description="Alpha-L-rhamnosidase concanavalin-like" evidence="4">
    <location>
        <begin position="338"/>
        <end position="436"/>
    </location>
</feature>
<dbReference type="Pfam" id="PF08531">
    <property type="entry name" value="Bac_rhamnosid_N"/>
    <property type="match status" value="1"/>
</dbReference>
<dbReference type="Pfam" id="PF17390">
    <property type="entry name" value="Bac_rhamnosid_C"/>
    <property type="match status" value="1"/>
</dbReference>
<dbReference type="EC" id="3.2.1.40" evidence="2"/>
<dbReference type="InterPro" id="IPR035398">
    <property type="entry name" value="Bac_rhamnosid_C"/>
</dbReference>
<protein>
    <recommendedName>
        <fullName evidence="2">alpha-L-rhamnosidase</fullName>
        <ecNumber evidence="2">3.2.1.40</ecNumber>
    </recommendedName>
</protein>
<evidence type="ECO:0000256" key="3">
    <source>
        <dbReference type="ARBA" id="ARBA00022801"/>
    </source>
</evidence>
<dbReference type="STRING" id="697281.Mahau_2612"/>
<dbReference type="AlphaFoldDB" id="F3ZY56"/>
<evidence type="ECO:0000259" key="5">
    <source>
        <dbReference type="Pfam" id="PF08531"/>
    </source>
</evidence>
<dbReference type="InterPro" id="IPR016007">
    <property type="entry name" value="Alpha_rhamnosid"/>
</dbReference>
<dbReference type="Gene3D" id="2.60.40.10">
    <property type="entry name" value="Immunoglobulins"/>
    <property type="match status" value="1"/>
</dbReference>
<dbReference type="InterPro" id="IPR013737">
    <property type="entry name" value="Bac_rhamnosid_N"/>
</dbReference>
<dbReference type="Pfam" id="PF17389">
    <property type="entry name" value="Bac_rhamnosid6H"/>
    <property type="match status" value="1"/>
</dbReference>
<dbReference type="InterPro" id="IPR035396">
    <property type="entry name" value="Bac_rhamnosid6H"/>
</dbReference>
<evidence type="ECO:0000313" key="8">
    <source>
        <dbReference type="EMBL" id="AEE97752.1"/>
    </source>
</evidence>
<dbReference type="GO" id="GO:0030596">
    <property type="term" value="F:alpha-L-rhamnosidase activity"/>
    <property type="evidence" value="ECO:0007669"/>
    <property type="project" value="UniProtKB-EC"/>
</dbReference>
<dbReference type="SUPFAM" id="SSF48208">
    <property type="entry name" value="Six-hairpin glycosidases"/>
    <property type="match status" value="1"/>
</dbReference>
<dbReference type="InterPro" id="IPR012341">
    <property type="entry name" value="6hp_glycosidase-like_sf"/>
</dbReference>
<dbReference type="Gene3D" id="2.60.120.260">
    <property type="entry name" value="Galactose-binding domain-like"/>
    <property type="match status" value="2"/>
</dbReference>
<accession>F3ZY56</accession>
<dbReference type="Gene3D" id="1.50.10.10">
    <property type="match status" value="1"/>
</dbReference>
<organism evidence="8 9">
    <name type="scientific">Mahella australiensis (strain DSM 15567 / CIP 107919 / 50-1 BON)</name>
    <dbReference type="NCBI Taxonomy" id="697281"/>
    <lineage>
        <taxon>Bacteria</taxon>
        <taxon>Bacillati</taxon>
        <taxon>Bacillota</taxon>
        <taxon>Clostridia</taxon>
        <taxon>Thermoanaerobacterales</taxon>
        <taxon>Thermoanaerobacterales Family IV. Incertae Sedis</taxon>
        <taxon>Mahella</taxon>
    </lineage>
</organism>
<dbReference type="RefSeq" id="WP_013782175.1">
    <property type="nucleotide sequence ID" value="NC_015520.1"/>
</dbReference>
<evidence type="ECO:0000259" key="4">
    <source>
        <dbReference type="Pfam" id="PF05592"/>
    </source>
</evidence>
<dbReference type="eggNOG" id="COG3408">
    <property type="taxonomic scope" value="Bacteria"/>
</dbReference>
<evidence type="ECO:0000256" key="1">
    <source>
        <dbReference type="ARBA" id="ARBA00001445"/>
    </source>
</evidence>
<evidence type="ECO:0000256" key="2">
    <source>
        <dbReference type="ARBA" id="ARBA00012652"/>
    </source>
</evidence>
<dbReference type="KEGG" id="mas:Mahau_2612"/>
<evidence type="ECO:0000259" key="6">
    <source>
        <dbReference type="Pfam" id="PF17389"/>
    </source>
</evidence>
<sequence length="896" mass="101178">MSTNLYAPMDLRCDYMADFLGIDNTKPIFSWGLKHDQPNQSQTAYRLIVADNIEAINNDEGNIWDSGLVPSDNSTCVVYGGAPLKPYTQYFWKACWQDKNRQISPYSQIATFETGLMGDANWQAKWIGDKSRQQVVLPGGDGMNAGKGFVLYMGSLFRKEFKPKGKIARARAYISGIGYYELRINGQKVGDRVLEPGQTDYKKTVLYSTYDITPYINDGANAIGVILGNGRYVKDYGYDFPRLIAQMHIYYQDGSMDVITTDETWKTHASPIRENGIYYGETYDARMEIEGWDMPGLNDADWAGAEKVAAPGGKLISQAMPPIKITKTFPAVKLTNPKPGVYIYDFGQNFTGWVRLKAEGPAGTQVKLKFSELLYDDGTLNTNVNRNAEATDTYILKGEGIEEYEPRFTYHGFRFVEMTGYPGTPSLDTLEGRFIHTAVEPKGSFECSNQLINNIHKNIIYGQLSNIMSIPTDCPQRDERMGWMGDAQLVAEEAGYNFDMAAFWKKYLNDIKDCQKEDGSLSDVVPAYWPIYPADPAWGTAYISIAWELYKFYGDTTVFEEHYDNMKRWVDFLTAHTDEIGLVNYYHYGEWCAPGSVPPKNMPWEITSAFYYYHDALVLSEIAKLLGENEDADNYARLAAEIKSAFNKKFFNEKGGTFFANESNNYSSTSQTCNVLGLQYNLAPEGTEQDVINKLIKLIVVDADYHFDTGIIGTKYILDTLDEYGYKDVAYKMMTQQDYPSFGYMIREGGTTIWERWEKLTNKGMNSHNHIMFGTVDAWFYKALAGILPDSSGFKKITIKPVVPEGLNYASATVKSIYGAISSRWQRYDSSFKLEVEIPVNTAACVMLPKLDIEGGTVAMNGRAVDADALDIRHDNNEEYYAFEIGSGCYAFEIKR</sequence>
<dbReference type="Gene3D" id="2.60.420.10">
    <property type="entry name" value="Maltose phosphorylase, domain 3"/>
    <property type="match status" value="1"/>
</dbReference>
<proteinExistence type="predicted"/>
<dbReference type="InterPro" id="IPR013783">
    <property type="entry name" value="Ig-like_fold"/>
</dbReference>
<dbReference type="PIRSF" id="PIRSF010631">
    <property type="entry name" value="A-rhamnsds"/>
    <property type="match status" value="1"/>
</dbReference>
<dbReference type="InterPro" id="IPR008902">
    <property type="entry name" value="Rhamnosid_concanavalin"/>
</dbReference>
<dbReference type="Pfam" id="PF05592">
    <property type="entry name" value="Bac_rhamnosid"/>
    <property type="match status" value="1"/>
</dbReference>
<dbReference type="InterPro" id="IPR008928">
    <property type="entry name" value="6-hairpin_glycosidase_sf"/>
</dbReference>
<reference evidence="8 9" key="2">
    <citation type="journal article" date="2011" name="Stand. Genomic Sci.">
        <title>Complete genome sequence of Mahella australiensis type strain (50-1 BON).</title>
        <authorList>
            <person name="Sikorski J."/>
            <person name="Teshima H."/>
            <person name="Nolan M."/>
            <person name="Lucas S."/>
            <person name="Hammon N."/>
            <person name="Deshpande S."/>
            <person name="Cheng J.F."/>
            <person name="Pitluck S."/>
            <person name="Liolios K."/>
            <person name="Pagani I."/>
            <person name="Ivanova N."/>
            <person name="Huntemann M."/>
            <person name="Mavromatis K."/>
            <person name="Ovchinikova G."/>
            <person name="Pati A."/>
            <person name="Tapia R."/>
            <person name="Han C."/>
            <person name="Goodwin L."/>
            <person name="Chen A."/>
            <person name="Palaniappan K."/>
            <person name="Land M."/>
            <person name="Hauser L."/>
            <person name="Ngatchou-Djao O.D."/>
            <person name="Rohde M."/>
            <person name="Pukall R."/>
            <person name="Spring S."/>
            <person name="Abt B."/>
            <person name="Goker M."/>
            <person name="Detter J.C."/>
            <person name="Woyke T."/>
            <person name="Bristow J."/>
            <person name="Markowitz V."/>
            <person name="Hugenholtz P."/>
            <person name="Eisen J.A."/>
            <person name="Kyrpides N.C."/>
            <person name="Klenk H.P."/>
            <person name="Lapidus A."/>
        </authorList>
    </citation>
    <scope>NUCLEOTIDE SEQUENCE [LARGE SCALE GENOMIC DNA]</scope>
    <source>
        <strain evidence="9">DSM 15567 / CIP 107919 / 50-1 BON</strain>
    </source>
</reference>
<dbReference type="GO" id="GO:0005975">
    <property type="term" value="P:carbohydrate metabolic process"/>
    <property type="evidence" value="ECO:0007669"/>
    <property type="project" value="InterPro"/>
</dbReference>
<dbReference type="Pfam" id="PF25788">
    <property type="entry name" value="Ig_Rha78A_N"/>
    <property type="match status" value="1"/>
</dbReference>